<accession>A0AA35R0W5</accession>
<proteinExistence type="predicted"/>
<reference evidence="2" key="1">
    <citation type="submission" date="2023-03" db="EMBL/GenBank/DDBJ databases">
        <authorList>
            <person name="Steffen K."/>
            <person name="Cardenas P."/>
        </authorList>
    </citation>
    <scope>NUCLEOTIDE SEQUENCE</scope>
</reference>
<evidence type="ECO:0000256" key="1">
    <source>
        <dbReference type="SAM" id="Phobius"/>
    </source>
</evidence>
<dbReference type="Proteomes" id="UP001174909">
    <property type="component" value="Unassembled WGS sequence"/>
</dbReference>
<keyword evidence="1" id="KW-1133">Transmembrane helix</keyword>
<evidence type="ECO:0000313" key="3">
    <source>
        <dbReference type="Proteomes" id="UP001174909"/>
    </source>
</evidence>
<organism evidence="2 3">
    <name type="scientific">Geodia barretti</name>
    <name type="common">Barrett's horny sponge</name>
    <dbReference type="NCBI Taxonomy" id="519541"/>
    <lineage>
        <taxon>Eukaryota</taxon>
        <taxon>Metazoa</taxon>
        <taxon>Porifera</taxon>
        <taxon>Demospongiae</taxon>
        <taxon>Heteroscleromorpha</taxon>
        <taxon>Tetractinellida</taxon>
        <taxon>Astrophorina</taxon>
        <taxon>Geodiidae</taxon>
        <taxon>Geodia</taxon>
    </lineage>
</organism>
<dbReference type="AlphaFoldDB" id="A0AA35R0W5"/>
<protein>
    <submittedName>
        <fullName evidence="2">Uncharacterized protein</fullName>
    </submittedName>
</protein>
<feature type="non-terminal residue" evidence="2">
    <location>
        <position position="277"/>
    </location>
</feature>
<sequence length="277" mass="30169">PRATHTVTVNSTHDRANCGARYSLDFAECCVEQMLTESFVVQSPDWNYALRIFNPSSSLLRHLTETVHGQQKDLNGVPNEDPLYNPLFYFTIDTSDGDCLNIPTPVPTSTDGTTENCATESTCATTDTTPPFLDGATSISSVPRQQDTRGQVVYIGVGVSVGVVVLLAAGLILISVTVCLRRRSKKKKQLITSSNVAYHSTSAKLSVTHETSAVEYDYVSTACPPHPDHTLNVSGNPVYCGRLEEIVVEDNEAYIATKISTVNGGGKEEEYECTYYL</sequence>
<comment type="caution">
    <text evidence="2">The sequence shown here is derived from an EMBL/GenBank/DDBJ whole genome shotgun (WGS) entry which is preliminary data.</text>
</comment>
<name>A0AA35R0W5_GEOBA</name>
<gene>
    <name evidence="2" type="ORF">GBAR_LOCUS2603</name>
</gene>
<evidence type="ECO:0000313" key="2">
    <source>
        <dbReference type="EMBL" id="CAI7999082.1"/>
    </source>
</evidence>
<dbReference type="EMBL" id="CASHTH010000355">
    <property type="protein sequence ID" value="CAI7999082.1"/>
    <property type="molecule type" value="Genomic_DNA"/>
</dbReference>
<keyword evidence="1" id="KW-0812">Transmembrane</keyword>
<keyword evidence="3" id="KW-1185">Reference proteome</keyword>
<feature type="transmembrane region" description="Helical" evidence="1">
    <location>
        <begin position="152"/>
        <end position="180"/>
    </location>
</feature>
<keyword evidence="1" id="KW-0472">Membrane</keyword>